<gene>
    <name evidence="3" type="ORF">HLB23_30035</name>
</gene>
<dbReference type="GO" id="GO:0008270">
    <property type="term" value="F:zinc ion binding"/>
    <property type="evidence" value="ECO:0007669"/>
    <property type="project" value="InterPro"/>
</dbReference>
<feature type="domain" description="HNH nuclease" evidence="2">
    <location>
        <begin position="38"/>
        <end position="90"/>
    </location>
</feature>
<name>A0A849CCH1_9NOCA</name>
<keyword evidence="4" id="KW-1185">Reference proteome</keyword>
<dbReference type="CDD" id="cd00085">
    <property type="entry name" value="HNHc"/>
    <property type="match status" value="1"/>
</dbReference>
<dbReference type="Proteomes" id="UP000586827">
    <property type="component" value="Unassembled WGS sequence"/>
</dbReference>
<dbReference type="InterPro" id="IPR003870">
    <property type="entry name" value="DUF222"/>
</dbReference>
<comment type="similarity">
    <text evidence="1">Belongs to the Rv1128c/1148c/1588c/1702c/1945/3466 family.</text>
</comment>
<proteinExistence type="inferred from homology"/>
<dbReference type="InterPro" id="IPR003615">
    <property type="entry name" value="HNH_nuc"/>
</dbReference>
<evidence type="ECO:0000256" key="1">
    <source>
        <dbReference type="ARBA" id="ARBA00023450"/>
    </source>
</evidence>
<evidence type="ECO:0000259" key="2">
    <source>
        <dbReference type="SMART" id="SM00507"/>
    </source>
</evidence>
<dbReference type="GO" id="GO:0004519">
    <property type="term" value="F:endonuclease activity"/>
    <property type="evidence" value="ECO:0007669"/>
    <property type="project" value="InterPro"/>
</dbReference>
<dbReference type="Pfam" id="PF01844">
    <property type="entry name" value="HNH"/>
    <property type="match status" value="1"/>
</dbReference>
<accession>A0A849CCH1</accession>
<evidence type="ECO:0000313" key="4">
    <source>
        <dbReference type="Proteomes" id="UP000586827"/>
    </source>
</evidence>
<dbReference type="GO" id="GO:0003676">
    <property type="term" value="F:nucleic acid binding"/>
    <property type="evidence" value="ECO:0007669"/>
    <property type="project" value="InterPro"/>
</dbReference>
<organism evidence="3 4">
    <name type="scientific">Nocardia uniformis</name>
    <dbReference type="NCBI Taxonomy" id="53432"/>
    <lineage>
        <taxon>Bacteria</taxon>
        <taxon>Bacillati</taxon>
        <taxon>Actinomycetota</taxon>
        <taxon>Actinomycetes</taxon>
        <taxon>Mycobacteriales</taxon>
        <taxon>Nocardiaceae</taxon>
        <taxon>Nocardia</taxon>
    </lineage>
</organism>
<sequence>MRDLLRLAAHARHYLAIFDNDDGRPIYLGRSKRLGTADQRIVLHARDIGCTFPGCGKPGYLCQAHHRTEWHEGGHTDVDQLTLVCEPHHRLAGTTTADWSAIAAPPGHRRAGRTQWVPPAHYDLHRKPRLNHFHHPGEYLTPSGQSDASA</sequence>
<dbReference type="Pfam" id="PF02720">
    <property type="entry name" value="DUF222"/>
    <property type="match status" value="1"/>
</dbReference>
<dbReference type="AlphaFoldDB" id="A0A849CCH1"/>
<evidence type="ECO:0000313" key="3">
    <source>
        <dbReference type="EMBL" id="NNH74045.1"/>
    </source>
</evidence>
<dbReference type="SMART" id="SM00507">
    <property type="entry name" value="HNHc"/>
    <property type="match status" value="1"/>
</dbReference>
<protein>
    <submittedName>
        <fullName evidence="3">DUF222 domain-containing protein</fullName>
    </submittedName>
</protein>
<dbReference type="InterPro" id="IPR002711">
    <property type="entry name" value="HNH"/>
</dbReference>
<dbReference type="EMBL" id="JABELX010000012">
    <property type="protein sequence ID" value="NNH74045.1"/>
    <property type="molecule type" value="Genomic_DNA"/>
</dbReference>
<comment type="caution">
    <text evidence="3">The sequence shown here is derived from an EMBL/GenBank/DDBJ whole genome shotgun (WGS) entry which is preliminary data.</text>
</comment>
<reference evidence="3 4" key="1">
    <citation type="submission" date="2020-05" db="EMBL/GenBank/DDBJ databases">
        <title>MicrobeNet Type strains.</title>
        <authorList>
            <person name="Nicholson A.C."/>
        </authorList>
    </citation>
    <scope>NUCLEOTIDE SEQUENCE [LARGE SCALE GENOMIC DNA]</scope>
    <source>
        <strain evidence="3 4">JCM 3224</strain>
    </source>
</reference>